<dbReference type="Proteomes" id="UP000439591">
    <property type="component" value="Unassembled WGS sequence"/>
</dbReference>
<protein>
    <submittedName>
        <fullName evidence="2">4,5:9,10-diseco-3-hydroxy-5,9,17-trioxoandrosta-1 (10),2-diene-4-oate hydrolase</fullName>
        <ecNumber evidence="2">3.7.1.17</ecNumber>
    </submittedName>
</protein>
<dbReference type="PANTHER" id="PTHR46438">
    <property type="entry name" value="ALPHA/BETA-HYDROLASES SUPERFAMILY PROTEIN"/>
    <property type="match status" value="1"/>
</dbReference>
<dbReference type="PRINTS" id="PR00111">
    <property type="entry name" value="ABHYDROLASE"/>
</dbReference>
<dbReference type="Gene3D" id="3.40.50.1820">
    <property type="entry name" value="alpha/beta hydrolase"/>
    <property type="match status" value="1"/>
</dbReference>
<dbReference type="GO" id="GO:0102296">
    <property type="term" value="F:4,5-9,10-diseco-3-hydroxy-5,9,17-trioxoandrosta-1(10),2-diene-4-oate hydrolase activity"/>
    <property type="evidence" value="ECO:0007669"/>
    <property type="project" value="UniProtKB-EC"/>
</dbReference>
<keyword evidence="2" id="KW-0378">Hydrolase</keyword>
<sequence>MAVNVAGLPEENYAKLPNGHRLHYIDYGHGPVVVFLHGSGSGASGHSNFKYNYPYLAEQGYRVIVPDLIGYGYSDKPEDIAYHLDVFVECIAQLLDHLGVGSCSLIGNSLGGAIAIKYTLDNPSQIEKLVLMAPGGIEEQADYFQMPGMQIMKEVFTSGPMAPERLEDFIRRGLVYDDSVVDEQLINERWGIFQQQNSQVISSMVVPNMAASLHEISCPVLAFWGVNEKMMPETGIQTLAKNCTNIRLMLVSQCGHWVMVEHREMFNRTTADFLRYD</sequence>
<dbReference type="SUPFAM" id="SSF53474">
    <property type="entry name" value="alpha/beta-Hydrolases"/>
    <property type="match status" value="1"/>
</dbReference>
<gene>
    <name evidence="2" type="primary">hsaD_1</name>
    <name evidence="3" type="ORF">IHBHHGIJ_00827</name>
    <name evidence="2" type="ORF">KFEGEMFD_00324</name>
</gene>
<dbReference type="InterPro" id="IPR029058">
    <property type="entry name" value="AB_hydrolase_fold"/>
</dbReference>
<dbReference type="EC" id="3.7.1.17" evidence="2"/>
<dbReference type="PANTHER" id="PTHR46438:SF11">
    <property type="entry name" value="LIPASE-RELATED"/>
    <property type="match status" value="1"/>
</dbReference>
<dbReference type="EMBL" id="CACSIM010000001">
    <property type="protein sequence ID" value="CAA0080837.1"/>
    <property type="molecule type" value="Genomic_DNA"/>
</dbReference>
<evidence type="ECO:0000313" key="2">
    <source>
        <dbReference type="EMBL" id="CAA0080837.1"/>
    </source>
</evidence>
<dbReference type="Pfam" id="PF00561">
    <property type="entry name" value="Abhydrolase_1"/>
    <property type="match status" value="1"/>
</dbReference>
<organism evidence="2 5">
    <name type="scientific">Zhongshania aliphaticivorans</name>
    <dbReference type="NCBI Taxonomy" id="1470434"/>
    <lineage>
        <taxon>Bacteria</taxon>
        <taxon>Pseudomonadati</taxon>
        <taxon>Pseudomonadota</taxon>
        <taxon>Gammaproteobacteria</taxon>
        <taxon>Cellvibrionales</taxon>
        <taxon>Spongiibacteraceae</taxon>
        <taxon>Zhongshania</taxon>
    </lineage>
</organism>
<dbReference type="PRINTS" id="PR00412">
    <property type="entry name" value="EPOXHYDRLASE"/>
</dbReference>
<evidence type="ECO:0000313" key="4">
    <source>
        <dbReference type="Proteomes" id="UP000435877"/>
    </source>
</evidence>
<dbReference type="InterPro" id="IPR000639">
    <property type="entry name" value="Epox_hydrolase-like"/>
</dbReference>
<dbReference type="EMBL" id="CACSIK010000001">
    <property type="protein sequence ID" value="CAA0085320.1"/>
    <property type="molecule type" value="Genomic_DNA"/>
</dbReference>
<reference evidence="4 5" key="1">
    <citation type="submission" date="2019-11" db="EMBL/GenBank/DDBJ databases">
        <authorList>
            <person name="Holert J."/>
        </authorList>
    </citation>
    <scope>NUCLEOTIDE SEQUENCE [LARGE SCALE GENOMIC DNA]</scope>
    <source>
        <strain evidence="2">BC3_2A</strain>
        <strain evidence="3">SB11_1A</strain>
    </source>
</reference>
<dbReference type="AlphaFoldDB" id="A0A5S9MUU9"/>
<dbReference type="InterPro" id="IPR000073">
    <property type="entry name" value="AB_hydrolase_1"/>
</dbReference>
<evidence type="ECO:0000313" key="5">
    <source>
        <dbReference type="Proteomes" id="UP000439591"/>
    </source>
</evidence>
<keyword evidence="4" id="KW-1185">Reference proteome</keyword>
<dbReference type="Proteomes" id="UP000435877">
    <property type="component" value="Unassembled WGS sequence"/>
</dbReference>
<feature type="domain" description="AB hydrolase-1" evidence="1">
    <location>
        <begin position="31"/>
        <end position="147"/>
    </location>
</feature>
<dbReference type="OrthoDB" id="334507at2"/>
<evidence type="ECO:0000259" key="1">
    <source>
        <dbReference type="Pfam" id="PF00561"/>
    </source>
</evidence>
<dbReference type="RefSeq" id="WP_159267488.1">
    <property type="nucleotide sequence ID" value="NZ_CACSIK010000001.1"/>
</dbReference>
<name>A0A5S9MUU9_9GAMM</name>
<proteinExistence type="predicted"/>
<accession>A0A5S9MUU9</accession>
<evidence type="ECO:0000313" key="3">
    <source>
        <dbReference type="EMBL" id="CAA0085320.1"/>
    </source>
</evidence>